<feature type="compositionally biased region" description="Polar residues" evidence="1">
    <location>
        <begin position="69"/>
        <end position="80"/>
    </location>
</feature>
<evidence type="ECO:0000256" key="1">
    <source>
        <dbReference type="SAM" id="MobiDB-lite"/>
    </source>
</evidence>
<evidence type="ECO:0000313" key="2">
    <source>
        <dbReference type="EMBL" id="RAL64879.1"/>
    </source>
</evidence>
<name>A0A395J2J6_9HELO</name>
<organism evidence="2 3">
    <name type="scientific">Monilinia fructigena</name>
    <dbReference type="NCBI Taxonomy" id="38457"/>
    <lineage>
        <taxon>Eukaryota</taxon>
        <taxon>Fungi</taxon>
        <taxon>Dikarya</taxon>
        <taxon>Ascomycota</taxon>
        <taxon>Pezizomycotina</taxon>
        <taxon>Leotiomycetes</taxon>
        <taxon>Helotiales</taxon>
        <taxon>Sclerotiniaceae</taxon>
        <taxon>Monilinia</taxon>
    </lineage>
</organism>
<dbReference type="Proteomes" id="UP000249056">
    <property type="component" value="Unassembled WGS sequence"/>
</dbReference>
<keyword evidence="3" id="KW-1185">Reference proteome</keyword>
<proteinExistence type="predicted"/>
<dbReference type="AlphaFoldDB" id="A0A395J2J6"/>
<reference evidence="2 3" key="1">
    <citation type="submission" date="2018-06" db="EMBL/GenBank/DDBJ databases">
        <title>Genome Sequence of the Brown Rot Fungal Pathogen Monilinia fructigena.</title>
        <authorList>
            <person name="Landi L."/>
            <person name="De Miccolis Angelini R.M."/>
            <person name="Pollastro S."/>
            <person name="Abate D."/>
            <person name="Faretra F."/>
            <person name="Romanazzi G."/>
        </authorList>
    </citation>
    <scope>NUCLEOTIDE SEQUENCE [LARGE SCALE GENOMIC DNA]</scope>
    <source>
        <strain evidence="2 3">Mfrg269</strain>
    </source>
</reference>
<gene>
    <name evidence="2" type="ORF">DID88_001474</name>
</gene>
<sequence>MEAVPIKMTSSLIDQPATFLPAAQHSSNDIEIKQSPSSIPGILPFEQTRSCEISGFMSANQIAEKEAQSRTSEALNSGDQVPSRPRIINPATRGMSIQKTAKRTLHALAPTANQMGPPSAILEASEAEETQRTILWQRALGI</sequence>
<comment type="caution">
    <text evidence="2">The sequence shown here is derived from an EMBL/GenBank/DDBJ whole genome shotgun (WGS) entry which is preliminary data.</text>
</comment>
<feature type="region of interest" description="Disordered" evidence="1">
    <location>
        <begin position="63"/>
        <end position="95"/>
    </location>
</feature>
<evidence type="ECO:0000313" key="3">
    <source>
        <dbReference type="Proteomes" id="UP000249056"/>
    </source>
</evidence>
<protein>
    <submittedName>
        <fullName evidence="2">Uncharacterized protein</fullName>
    </submittedName>
</protein>
<dbReference type="EMBL" id="QKRW01000012">
    <property type="protein sequence ID" value="RAL64879.1"/>
    <property type="molecule type" value="Genomic_DNA"/>
</dbReference>
<accession>A0A395J2J6</accession>